<dbReference type="STRING" id="596327.PORUE0001_1600"/>
<reference evidence="1 2" key="1">
    <citation type="submission" date="2009-04" db="EMBL/GenBank/DDBJ databases">
        <authorList>
            <person name="Sebastian Y."/>
            <person name="Madupu R."/>
            <person name="Durkin A.S."/>
            <person name="Torralba M."/>
            <person name="Methe B."/>
            <person name="Sutton G.G."/>
            <person name="Strausberg R.L."/>
            <person name="Nelson K.E."/>
        </authorList>
    </citation>
    <scope>NUCLEOTIDE SEQUENCE [LARGE SCALE GENOMIC DNA]</scope>
    <source>
        <strain evidence="1 2">60-3</strain>
    </source>
</reference>
<evidence type="ECO:0000313" key="1">
    <source>
        <dbReference type="EMBL" id="EEK17480.1"/>
    </source>
</evidence>
<gene>
    <name evidence="1" type="ORF">PORUE0001_1600</name>
</gene>
<sequence length="48" mass="5412">MRPYTGYTSRFDTTDARPSVPTTVIRPALIQRTLDRALLQPLHVTLDG</sequence>
<proteinExistence type="predicted"/>
<name>C2M9X0_9PORP</name>
<accession>C2M9X0</accession>
<dbReference type="EMBL" id="ACLR01000059">
    <property type="protein sequence ID" value="EEK17480.1"/>
    <property type="molecule type" value="Genomic_DNA"/>
</dbReference>
<evidence type="ECO:0000313" key="2">
    <source>
        <dbReference type="Proteomes" id="UP000003303"/>
    </source>
</evidence>
<keyword evidence="2" id="KW-1185">Reference proteome</keyword>
<comment type="caution">
    <text evidence="1">The sequence shown here is derived from an EMBL/GenBank/DDBJ whole genome shotgun (WGS) entry which is preliminary data.</text>
</comment>
<organism evidence="1 2">
    <name type="scientific">Porphyromonas uenonis 60-3</name>
    <dbReference type="NCBI Taxonomy" id="596327"/>
    <lineage>
        <taxon>Bacteria</taxon>
        <taxon>Pseudomonadati</taxon>
        <taxon>Bacteroidota</taxon>
        <taxon>Bacteroidia</taxon>
        <taxon>Bacteroidales</taxon>
        <taxon>Porphyromonadaceae</taxon>
        <taxon>Porphyromonas</taxon>
    </lineage>
</organism>
<protein>
    <submittedName>
        <fullName evidence="1">Uncharacterized protein</fullName>
    </submittedName>
</protein>
<dbReference type="AlphaFoldDB" id="C2M9X0"/>
<dbReference type="Proteomes" id="UP000003303">
    <property type="component" value="Unassembled WGS sequence"/>
</dbReference>